<name>A0A5R8WNP0_9BACT</name>
<comment type="caution">
    <text evidence="2">The sequence shown here is derived from an EMBL/GenBank/DDBJ whole genome shotgun (WGS) entry which is preliminary data.</text>
</comment>
<dbReference type="OrthoDB" id="772592at2"/>
<keyword evidence="1" id="KW-0812">Transmembrane</keyword>
<accession>A0A5R8WNP0</accession>
<reference evidence="2 3" key="1">
    <citation type="submission" date="2019-05" db="EMBL/GenBank/DDBJ databases">
        <title>Hymenobacter edaphi sp. nov., isolated from abandoned arsenic-contaminated farmland soil.</title>
        <authorList>
            <person name="Nie L."/>
        </authorList>
    </citation>
    <scope>NUCLEOTIDE SEQUENCE [LARGE SCALE GENOMIC DNA]</scope>
    <source>
        <strain evidence="2 3">1-3-3-8</strain>
    </source>
</reference>
<dbReference type="Pfam" id="PF08592">
    <property type="entry name" value="Anthrone_oxy"/>
    <property type="match status" value="1"/>
</dbReference>
<dbReference type="AlphaFoldDB" id="A0A5R8WNP0"/>
<keyword evidence="1" id="KW-0472">Membrane</keyword>
<organism evidence="2 3">
    <name type="scientific">Hymenobacter jeollabukensis</name>
    <dbReference type="NCBI Taxonomy" id="2025313"/>
    <lineage>
        <taxon>Bacteria</taxon>
        <taxon>Pseudomonadati</taxon>
        <taxon>Bacteroidota</taxon>
        <taxon>Cytophagia</taxon>
        <taxon>Cytophagales</taxon>
        <taxon>Hymenobacteraceae</taxon>
        <taxon>Hymenobacter</taxon>
    </lineage>
</organism>
<dbReference type="EMBL" id="VAJM01000008">
    <property type="protein sequence ID" value="TLM91180.1"/>
    <property type="molecule type" value="Genomic_DNA"/>
</dbReference>
<evidence type="ECO:0000313" key="2">
    <source>
        <dbReference type="EMBL" id="TLM91180.1"/>
    </source>
</evidence>
<feature type="transmembrane region" description="Helical" evidence="1">
    <location>
        <begin position="49"/>
        <end position="70"/>
    </location>
</feature>
<dbReference type="Proteomes" id="UP000305517">
    <property type="component" value="Unassembled WGS sequence"/>
</dbReference>
<sequence length="164" mass="17530">MKNLILASATLCTGLVAGVFYGFEVAVNPAFRRLPDAAYVGAMQAINEVIQNPVFALSFFGAPLLLPVAAAQHGRRPRSRRFRLLVVAAAVYLAGSLGVTVAANIPLNEALAAVPLQASSPAQLRAARIRFAEPWNRWHRIRTLASVVAFALAVAACLRAEEQP</sequence>
<evidence type="ECO:0000313" key="3">
    <source>
        <dbReference type="Proteomes" id="UP000305517"/>
    </source>
</evidence>
<dbReference type="InterPro" id="IPR013901">
    <property type="entry name" value="Anthrone_oxy"/>
</dbReference>
<proteinExistence type="predicted"/>
<feature type="transmembrane region" description="Helical" evidence="1">
    <location>
        <begin position="141"/>
        <end position="158"/>
    </location>
</feature>
<keyword evidence="3" id="KW-1185">Reference proteome</keyword>
<feature type="transmembrane region" description="Helical" evidence="1">
    <location>
        <begin position="82"/>
        <end position="105"/>
    </location>
</feature>
<evidence type="ECO:0000256" key="1">
    <source>
        <dbReference type="SAM" id="Phobius"/>
    </source>
</evidence>
<dbReference type="RefSeq" id="WP_138079414.1">
    <property type="nucleotide sequence ID" value="NZ_VAJM01000008.1"/>
</dbReference>
<keyword evidence="1" id="KW-1133">Transmembrane helix</keyword>
<protein>
    <submittedName>
        <fullName evidence="2">DUF1772 domain-containing protein</fullName>
    </submittedName>
</protein>
<gene>
    <name evidence="2" type="ORF">FDY95_16435</name>
</gene>